<dbReference type="Gene3D" id="3.40.50.10440">
    <property type="entry name" value="Dihydroxyacetone kinase, domain 1"/>
    <property type="match status" value="1"/>
</dbReference>
<accession>B6QSN7</accession>
<evidence type="ECO:0000259" key="1">
    <source>
        <dbReference type="PROSITE" id="PS51481"/>
    </source>
</evidence>
<sequence length="108" mass="11300">MSGQRTAKHFINDVRNPVQASLIATARSAEGLRVLPKEQVLYRQLPEGHRKVILLSGGGSGHGPAHTGYVGDGMLDVVVAGNIFASPSASQILAGVQSVDAPQGYKPQ</sequence>
<feature type="domain" description="DhaK" evidence="1">
    <location>
        <begin position="13"/>
        <end position="108"/>
    </location>
</feature>
<name>B6QSN7_TALMQ</name>
<dbReference type="InterPro" id="IPR050861">
    <property type="entry name" value="Dihydroxyacetone_Kinase"/>
</dbReference>
<dbReference type="InterPro" id="IPR004006">
    <property type="entry name" value="DhaK_dom"/>
</dbReference>
<dbReference type="PhylomeDB" id="B6QSN7"/>
<dbReference type="GO" id="GO:0019563">
    <property type="term" value="P:glycerol catabolic process"/>
    <property type="evidence" value="ECO:0007669"/>
    <property type="project" value="TreeGrafter"/>
</dbReference>
<dbReference type="GO" id="GO:0005829">
    <property type="term" value="C:cytosol"/>
    <property type="evidence" value="ECO:0007669"/>
    <property type="project" value="TreeGrafter"/>
</dbReference>
<dbReference type="HOGENOM" id="CLU_017054_3_1_1"/>
<dbReference type="EMBL" id="DS995905">
    <property type="protein sequence ID" value="EEA19432.1"/>
    <property type="molecule type" value="Genomic_DNA"/>
</dbReference>
<dbReference type="AlphaFoldDB" id="B6QSN7"/>
<dbReference type="STRING" id="441960.B6QSN7"/>
<evidence type="ECO:0000313" key="3">
    <source>
        <dbReference type="Proteomes" id="UP000001294"/>
    </source>
</evidence>
<proteinExistence type="predicted"/>
<dbReference type="PROSITE" id="PS51481">
    <property type="entry name" value="DHAK"/>
    <property type="match status" value="1"/>
</dbReference>
<dbReference type="PANTHER" id="PTHR28629">
    <property type="entry name" value="TRIOKINASE/FMN CYCLASE"/>
    <property type="match status" value="1"/>
</dbReference>
<dbReference type="VEuPathDB" id="FungiDB:PMAA_002260"/>
<dbReference type="SUPFAM" id="SSF82549">
    <property type="entry name" value="DAK1/DegV-like"/>
    <property type="match status" value="1"/>
</dbReference>
<organism evidence="2 3">
    <name type="scientific">Talaromyces marneffei (strain ATCC 18224 / CBS 334.59 / QM 7333)</name>
    <name type="common">Penicillium marneffei</name>
    <dbReference type="NCBI Taxonomy" id="441960"/>
    <lineage>
        <taxon>Eukaryota</taxon>
        <taxon>Fungi</taxon>
        <taxon>Dikarya</taxon>
        <taxon>Ascomycota</taxon>
        <taxon>Pezizomycotina</taxon>
        <taxon>Eurotiomycetes</taxon>
        <taxon>Eurotiomycetidae</taxon>
        <taxon>Eurotiales</taxon>
        <taxon>Trichocomaceae</taxon>
        <taxon>Talaromyces</taxon>
        <taxon>Talaromyces sect. Talaromyces</taxon>
    </lineage>
</organism>
<dbReference type="GO" id="GO:0004371">
    <property type="term" value="F:glycerone kinase activity"/>
    <property type="evidence" value="ECO:0007669"/>
    <property type="project" value="InterPro"/>
</dbReference>
<protein>
    <recommendedName>
        <fullName evidence="1">DhaK domain-containing protein</fullName>
    </recommendedName>
</protein>
<dbReference type="Pfam" id="PF02733">
    <property type="entry name" value="Dak1"/>
    <property type="match status" value="1"/>
</dbReference>
<dbReference type="PANTHER" id="PTHR28629:SF14">
    <property type="entry name" value="DIHYDROXYACETONE KINASE 1"/>
    <property type="match status" value="1"/>
</dbReference>
<reference evidence="3" key="1">
    <citation type="journal article" date="2015" name="Genome Announc.">
        <title>Genome sequence of the AIDS-associated pathogen Penicillium marneffei (ATCC18224) and its near taxonomic relative Talaromyces stipitatus (ATCC10500).</title>
        <authorList>
            <person name="Nierman W.C."/>
            <person name="Fedorova-Abrams N.D."/>
            <person name="Andrianopoulos A."/>
        </authorList>
    </citation>
    <scope>NUCLEOTIDE SEQUENCE [LARGE SCALE GENOMIC DNA]</scope>
    <source>
        <strain evidence="3">ATCC 18224 / CBS 334.59 / QM 7333</strain>
    </source>
</reference>
<keyword evidence="3" id="KW-1185">Reference proteome</keyword>
<gene>
    <name evidence="2" type="ORF">PMAA_002260</name>
</gene>
<dbReference type="Proteomes" id="UP000001294">
    <property type="component" value="Unassembled WGS sequence"/>
</dbReference>
<evidence type="ECO:0000313" key="2">
    <source>
        <dbReference type="EMBL" id="EEA19432.1"/>
    </source>
</evidence>